<dbReference type="EMBL" id="BQNB010018198">
    <property type="protein sequence ID" value="GJT71793.1"/>
    <property type="molecule type" value="Genomic_DNA"/>
</dbReference>
<gene>
    <name evidence="2" type="ORF">Tco_1031079</name>
</gene>
<feature type="compositionally biased region" description="Acidic residues" evidence="1">
    <location>
        <begin position="137"/>
        <end position="146"/>
    </location>
</feature>
<dbReference type="Proteomes" id="UP001151760">
    <property type="component" value="Unassembled WGS sequence"/>
</dbReference>
<name>A0ABQ5G942_9ASTR</name>
<keyword evidence="3" id="KW-1185">Reference proteome</keyword>
<reference evidence="2" key="2">
    <citation type="submission" date="2022-01" db="EMBL/GenBank/DDBJ databases">
        <authorList>
            <person name="Yamashiro T."/>
            <person name="Shiraishi A."/>
            <person name="Satake H."/>
            <person name="Nakayama K."/>
        </authorList>
    </citation>
    <scope>NUCLEOTIDE SEQUENCE</scope>
</reference>
<sequence>MSTSTTSNSKPLMLDQLDLGVTGGQVMYRDIEKRFGGNAATKKTQRNLLKQQAWRFLKNTRRKLTVNGTETIGFDKNRENTRSVPVETTTSNALISCDSLGDYDLSDQAKEGPTNFALMDKPKQLRRNNGASIIEDLVSDSDEEDMPQANIQKKTIKPSFPKI</sequence>
<proteinExistence type="predicted"/>
<accession>A0ABQ5G942</accession>
<feature type="region of interest" description="Disordered" evidence="1">
    <location>
        <begin position="136"/>
        <end position="163"/>
    </location>
</feature>
<evidence type="ECO:0000313" key="2">
    <source>
        <dbReference type="EMBL" id="GJT71793.1"/>
    </source>
</evidence>
<organism evidence="2 3">
    <name type="scientific">Tanacetum coccineum</name>
    <dbReference type="NCBI Taxonomy" id="301880"/>
    <lineage>
        <taxon>Eukaryota</taxon>
        <taxon>Viridiplantae</taxon>
        <taxon>Streptophyta</taxon>
        <taxon>Embryophyta</taxon>
        <taxon>Tracheophyta</taxon>
        <taxon>Spermatophyta</taxon>
        <taxon>Magnoliopsida</taxon>
        <taxon>eudicotyledons</taxon>
        <taxon>Gunneridae</taxon>
        <taxon>Pentapetalae</taxon>
        <taxon>asterids</taxon>
        <taxon>campanulids</taxon>
        <taxon>Asterales</taxon>
        <taxon>Asteraceae</taxon>
        <taxon>Asteroideae</taxon>
        <taxon>Anthemideae</taxon>
        <taxon>Anthemidinae</taxon>
        <taxon>Tanacetum</taxon>
    </lineage>
</organism>
<evidence type="ECO:0000313" key="3">
    <source>
        <dbReference type="Proteomes" id="UP001151760"/>
    </source>
</evidence>
<protein>
    <submittedName>
        <fullName evidence="2">Uncharacterized protein</fullName>
    </submittedName>
</protein>
<evidence type="ECO:0000256" key="1">
    <source>
        <dbReference type="SAM" id="MobiDB-lite"/>
    </source>
</evidence>
<comment type="caution">
    <text evidence="2">The sequence shown here is derived from an EMBL/GenBank/DDBJ whole genome shotgun (WGS) entry which is preliminary data.</text>
</comment>
<reference evidence="2" key="1">
    <citation type="journal article" date="2022" name="Int. J. Mol. Sci.">
        <title>Draft Genome of Tanacetum Coccineum: Genomic Comparison of Closely Related Tanacetum-Family Plants.</title>
        <authorList>
            <person name="Yamashiro T."/>
            <person name="Shiraishi A."/>
            <person name="Nakayama K."/>
            <person name="Satake H."/>
        </authorList>
    </citation>
    <scope>NUCLEOTIDE SEQUENCE</scope>
</reference>